<evidence type="ECO:0000313" key="1">
    <source>
        <dbReference type="EMBL" id="RQO98690.1"/>
    </source>
</evidence>
<dbReference type="InParanoid" id="A0A3N7FY90"/>
<proteinExistence type="predicted"/>
<dbReference type="EMBL" id="CM009301">
    <property type="protein sequence ID" value="RQO98690.1"/>
    <property type="molecule type" value="Genomic_DNA"/>
</dbReference>
<sequence>MTDKVKKNSTQQIPIFHGVNSSYIKCLYRDNHLYHMCLKKSF</sequence>
<dbReference type="AlphaFoldDB" id="A0A3N7FY90"/>
<gene>
    <name evidence="1" type="ORF">POPTR_012G128400</name>
</gene>
<organism evidence="1 2">
    <name type="scientific">Populus trichocarpa</name>
    <name type="common">Western balsam poplar</name>
    <name type="synonym">Populus balsamifera subsp. trichocarpa</name>
    <dbReference type="NCBI Taxonomy" id="3694"/>
    <lineage>
        <taxon>Eukaryota</taxon>
        <taxon>Viridiplantae</taxon>
        <taxon>Streptophyta</taxon>
        <taxon>Embryophyta</taxon>
        <taxon>Tracheophyta</taxon>
        <taxon>Spermatophyta</taxon>
        <taxon>Magnoliopsida</taxon>
        <taxon>eudicotyledons</taxon>
        <taxon>Gunneridae</taxon>
        <taxon>Pentapetalae</taxon>
        <taxon>rosids</taxon>
        <taxon>fabids</taxon>
        <taxon>Malpighiales</taxon>
        <taxon>Salicaceae</taxon>
        <taxon>Saliceae</taxon>
        <taxon>Populus</taxon>
    </lineage>
</organism>
<accession>A0A3N7FY90</accession>
<keyword evidence="2" id="KW-1185">Reference proteome</keyword>
<evidence type="ECO:0000313" key="2">
    <source>
        <dbReference type="Proteomes" id="UP000006729"/>
    </source>
</evidence>
<dbReference type="Proteomes" id="UP000006729">
    <property type="component" value="Chromosome 12"/>
</dbReference>
<reference evidence="1 2" key="1">
    <citation type="journal article" date="2006" name="Science">
        <title>The genome of black cottonwood, Populus trichocarpa (Torr. &amp; Gray).</title>
        <authorList>
            <person name="Tuskan G.A."/>
            <person name="Difazio S."/>
            <person name="Jansson S."/>
            <person name="Bohlmann J."/>
            <person name="Grigoriev I."/>
            <person name="Hellsten U."/>
            <person name="Putnam N."/>
            <person name="Ralph S."/>
            <person name="Rombauts S."/>
            <person name="Salamov A."/>
            <person name="Schein J."/>
            <person name="Sterck L."/>
            <person name="Aerts A."/>
            <person name="Bhalerao R.R."/>
            <person name="Bhalerao R.P."/>
            <person name="Blaudez D."/>
            <person name="Boerjan W."/>
            <person name="Brun A."/>
            <person name="Brunner A."/>
            <person name="Busov V."/>
            <person name="Campbell M."/>
            <person name="Carlson J."/>
            <person name="Chalot M."/>
            <person name="Chapman J."/>
            <person name="Chen G.L."/>
            <person name="Cooper D."/>
            <person name="Coutinho P.M."/>
            <person name="Couturier J."/>
            <person name="Covert S."/>
            <person name="Cronk Q."/>
            <person name="Cunningham R."/>
            <person name="Davis J."/>
            <person name="Degroeve S."/>
            <person name="Dejardin A."/>
            <person name="Depamphilis C."/>
            <person name="Detter J."/>
            <person name="Dirks B."/>
            <person name="Dubchak I."/>
            <person name="Duplessis S."/>
            <person name="Ehlting J."/>
            <person name="Ellis B."/>
            <person name="Gendler K."/>
            <person name="Goodstein D."/>
            <person name="Gribskov M."/>
            <person name="Grimwood J."/>
            <person name="Groover A."/>
            <person name="Gunter L."/>
            <person name="Hamberger B."/>
            <person name="Heinze B."/>
            <person name="Helariutta Y."/>
            <person name="Henrissat B."/>
            <person name="Holligan D."/>
            <person name="Holt R."/>
            <person name="Huang W."/>
            <person name="Islam-Faridi N."/>
            <person name="Jones S."/>
            <person name="Jones-Rhoades M."/>
            <person name="Jorgensen R."/>
            <person name="Joshi C."/>
            <person name="Kangasjarvi J."/>
            <person name="Karlsson J."/>
            <person name="Kelleher C."/>
            <person name="Kirkpatrick R."/>
            <person name="Kirst M."/>
            <person name="Kohler A."/>
            <person name="Kalluri U."/>
            <person name="Larimer F."/>
            <person name="Leebens-Mack J."/>
            <person name="Leple J.C."/>
            <person name="Locascio P."/>
            <person name="Lou Y."/>
            <person name="Lucas S."/>
            <person name="Martin F."/>
            <person name="Montanini B."/>
            <person name="Napoli C."/>
            <person name="Nelson D.R."/>
            <person name="Nelson C."/>
            <person name="Nieminen K."/>
            <person name="Nilsson O."/>
            <person name="Pereda V."/>
            <person name="Peter G."/>
            <person name="Philippe R."/>
            <person name="Pilate G."/>
            <person name="Poliakov A."/>
            <person name="Razumovskaya J."/>
            <person name="Richardson P."/>
            <person name="Rinaldi C."/>
            <person name="Ritland K."/>
            <person name="Rouze P."/>
            <person name="Ryaboy D."/>
            <person name="Schmutz J."/>
            <person name="Schrader J."/>
            <person name="Segerman B."/>
            <person name="Shin H."/>
            <person name="Siddiqui A."/>
            <person name="Sterky F."/>
            <person name="Terry A."/>
            <person name="Tsai C.J."/>
            <person name="Uberbacher E."/>
            <person name="Unneberg P."/>
            <person name="Vahala J."/>
            <person name="Wall K."/>
            <person name="Wessler S."/>
            <person name="Yang G."/>
            <person name="Yin T."/>
            <person name="Douglas C."/>
            <person name="Marra M."/>
            <person name="Sandberg G."/>
            <person name="Van de Peer Y."/>
            <person name="Rokhsar D."/>
        </authorList>
    </citation>
    <scope>NUCLEOTIDE SEQUENCE [LARGE SCALE GENOMIC DNA]</scope>
    <source>
        <strain evidence="2">cv. Nisqually</strain>
    </source>
</reference>
<name>A0A3N7FY90_POPTR</name>
<protein>
    <submittedName>
        <fullName evidence="1">Uncharacterized protein</fullName>
    </submittedName>
</protein>